<evidence type="ECO:0000256" key="2">
    <source>
        <dbReference type="ARBA" id="ARBA00022723"/>
    </source>
</evidence>
<keyword evidence="6" id="KW-0325">Glycoprotein</keyword>
<dbReference type="InterPro" id="IPR003154">
    <property type="entry name" value="S1/P1nuclease"/>
</dbReference>
<keyword evidence="1" id="KW-0540">Nuclease</keyword>
<dbReference type="Gene3D" id="1.10.575.10">
    <property type="entry name" value="P1 Nuclease"/>
    <property type="match status" value="1"/>
</dbReference>
<evidence type="ECO:0000256" key="4">
    <source>
        <dbReference type="ARBA" id="ARBA00022801"/>
    </source>
</evidence>
<keyword evidence="8" id="KW-1185">Reference proteome</keyword>
<dbReference type="RefSeq" id="WP_267540923.1">
    <property type="nucleotide sequence ID" value="NZ_JAPNKA010000001.1"/>
</dbReference>
<dbReference type="PANTHER" id="PTHR33146:SF10">
    <property type="entry name" value="STRAND-SPECIFIC NUCLEASE, PUTATIVE-RELATED"/>
    <property type="match status" value="1"/>
</dbReference>
<comment type="caution">
    <text evidence="7">The sequence shown here is derived from an EMBL/GenBank/DDBJ whole genome shotgun (WGS) entry which is preliminary data.</text>
</comment>
<evidence type="ECO:0000313" key="8">
    <source>
        <dbReference type="Proteomes" id="UP001207654"/>
    </source>
</evidence>
<dbReference type="Pfam" id="PF02265">
    <property type="entry name" value="S1-P1_nuclease"/>
    <property type="match status" value="1"/>
</dbReference>
<protein>
    <submittedName>
        <fullName evidence="7">S1/P1 nuclease</fullName>
    </submittedName>
</protein>
<evidence type="ECO:0000256" key="5">
    <source>
        <dbReference type="ARBA" id="ARBA00023157"/>
    </source>
</evidence>
<dbReference type="EMBL" id="JAPNKA010000001">
    <property type="protein sequence ID" value="MCY1082350.1"/>
    <property type="molecule type" value="Genomic_DNA"/>
</dbReference>
<dbReference type="Proteomes" id="UP001207654">
    <property type="component" value="Unassembled WGS sequence"/>
</dbReference>
<evidence type="ECO:0000256" key="3">
    <source>
        <dbReference type="ARBA" id="ARBA00022759"/>
    </source>
</evidence>
<accession>A0ABT4AKX2</accession>
<reference evidence="7 8" key="1">
    <citation type="submission" date="2022-11" db="EMBL/GenBank/DDBJ databases">
        <title>Minimal conservation of predation-associated metabolite biosynthetic gene clusters underscores biosynthetic potential of Myxococcota including descriptions for ten novel species: Archangium lansinium sp. nov., Myxococcus landrumus sp. nov., Nannocystis bai.</title>
        <authorList>
            <person name="Ahearne A."/>
            <person name="Stevens C."/>
            <person name="Phillips K."/>
        </authorList>
    </citation>
    <scope>NUCLEOTIDE SEQUENCE [LARGE SCALE GENOMIC DNA]</scope>
    <source>
        <strain evidence="7 8">MIWBW</strain>
    </source>
</reference>
<dbReference type="PANTHER" id="PTHR33146">
    <property type="entry name" value="ENDONUCLEASE 4"/>
    <property type="match status" value="1"/>
</dbReference>
<organism evidence="7 8">
    <name type="scientific">Archangium lansingense</name>
    <dbReference type="NCBI Taxonomy" id="2995310"/>
    <lineage>
        <taxon>Bacteria</taxon>
        <taxon>Pseudomonadati</taxon>
        <taxon>Myxococcota</taxon>
        <taxon>Myxococcia</taxon>
        <taxon>Myxococcales</taxon>
        <taxon>Cystobacterineae</taxon>
        <taxon>Archangiaceae</taxon>
        <taxon>Archangium</taxon>
    </lineage>
</organism>
<evidence type="ECO:0000313" key="7">
    <source>
        <dbReference type="EMBL" id="MCY1082350.1"/>
    </source>
</evidence>
<gene>
    <name evidence="7" type="ORF">OV287_48690</name>
</gene>
<keyword evidence="5" id="KW-1015">Disulfide bond</keyword>
<keyword evidence="2" id="KW-0479">Metal-binding</keyword>
<dbReference type="InterPro" id="IPR008947">
    <property type="entry name" value="PLipase_C/P1_nuclease_dom_sf"/>
</dbReference>
<proteinExistence type="predicted"/>
<keyword evidence="4" id="KW-0378">Hydrolase</keyword>
<evidence type="ECO:0000256" key="1">
    <source>
        <dbReference type="ARBA" id="ARBA00022722"/>
    </source>
</evidence>
<keyword evidence="3" id="KW-0255">Endonuclease</keyword>
<dbReference type="CDD" id="cd11010">
    <property type="entry name" value="S1-P1_nuclease"/>
    <property type="match status" value="1"/>
</dbReference>
<sequence length="282" mass="31135">MTQSDTVHTGKAARPQEPVVGTAEYRLLWSIPGHAVIAKLAEALLNEDSPAAKKKLAELIASDPREGRDELANYATWPDEMKKDPAFKAKTEAWHYITLPFTPGEDRNNPLPGGAHVLSAMNEQLHLLTQGTDATERADALAFVSHFVGDIHQPLHCTSLVNSQFPKGDRGGNDFKLVNGNNMHSLWDGLVASRAAELTTSAELLRARYPKEQFAARLAVTDFEQWIWQSHELGREAYVRILAEPAETRASQAYLDWAREKAGECSALAAYRLAELLANALK</sequence>
<name>A0ABT4AKX2_9BACT</name>
<dbReference type="SUPFAM" id="SSF48537">
    <property type="entry name" value="Phospholipase C/P1 nuclease"/>
    <property type="match status" value="1"/>
</dbReference>
<evidence type="ECO:0000256" key="6">
    <source>
        <dbReference type="ARBA" id="ARBA00023180"/>
    </source>
</evidence>